<dbReference type="OrthoDB" id="20198at2759"/>
<dbReference type="AlphaFoldDB" id="A0A9P0ENE5"/>
<keyword evidence="4" id="KW-1185">Reference proteome</keyword>
<evidence type="ECO:0000256" key="1">
    <source>
        <dbReference type="SAM" id="MobiDB-lite"/>
    </source>
</evidence>
<accession>A0A9P0ENE5</accession>
<comment type="caution">
    <text evidence="3">The sequence shown here is derived from an EMBL/GenBank/DDBJ whole genome shotgun (WGS) entry which is preliminary data.</text>
</comment>
<keyword evidence="2" id="KW-0472">Membrane</keyword>
<evidence type="ECO:0000313" key="4">
    <source>
        <dbReference type="Proteomes" id="UP000775872"/>
    </source>
</evidence>
<evidence type="ECO:0008006" key="5">
    <source>
        <dbReference type="Google" id="ProtNLM"/>
    </source>
</evidence>
<proteinExistence type="predicted"/>
<dbReference type="Proteomes" id="UP000775872">
    <property type="component" value="Unassembled WGS sequence"/>
</dbReference>
<name>A0A9P0ENE5_9HYPO</name>
<dbReference type="PANTHER" id="PTHR38402:SF1">
    <property type="entry name" value="MITOCHONDRIAL OUTER MEMBRANE PROTEIN OM14"/>
    <property type="match status" value="1"/>
</dbReference>
<dbReference type="EMBL" id="CABFOC020000074">
    <property type="protein sequence ID" value="CAH0057591.1"/>
    <property type="molecule type" value="Genomic_DNA"/>
</dbReference>
<keyword evidence="2" id="KW-1133">Transmembrane helix</keyword>
<dbReference type="GO" id="GO:0005741">
    <property type="term" value="C:mitochondrial outer membrane"/>
    <property type="evidence" value="ECO:0007669"/>
    <property type="project" value="InterPro"/>
</dbReference>
<organism evidence="3 4">
    <name type="scientific">Clonostachys solani</name>
    <dbReference type="NCBI Taxonomy" id="160281"/>
    <lineage>
        <taxon>Eukaryota</taxon>
        <taxon>Fungi</taxon>
        <taxon>Dikarya</taxon>
        <taxon>Ascomycota</taxon>
        <taxon>Pezizomycotina</taxon>
        <taxon>Sordariomycetes</taxon>
        <taxon>Hypocreomycetidae</taxon>
        <taxon>Hypocreales</taxon>
        <taxon>Bionectriaceae</taxon>
        <taxon>Clonostachys</taxon>
    </lineage>
</organism>
<evidence type="ECO:0000313" key="3">
    <source>
        <dbReference type="EMBL" id="CAH0057591.1"/>
    </source>
</evidence>
<keyword evidence="2" id="KW-0812">Transmembrane</keyword>
<reference evidence="3 4" key="2">
    <citation type="submission" date="2021-10" db="EMBL/GenBank/DDBJ databases">
        <authorList>
            <person name="Piombo E."/>
        </authorList>
    </citation>
    <scope>NUCLEOTIDE SEQUENCE [LARGE SCALE GENOMIC DNA]</scope>
</reference>
<evidence type="ECO:0000256" key="2">
    <source>
        <dbReference type="SAM" id="Phobius"/>
    </source>
</evidence>
<sequence length="177" mass="18443">MPYPSTTMSYADVAASGPKQSPEEAAAPQPPQVITDETASTASLIDVDLPSVHTVPADFLEQEIQTETQAARLEREAAAAASSKKAKAKKQVKSADSWLQAQFARLSDSEAGALAAVNLATVVGISALLGYKAWGLYQRGSLSWKDIGIGAGVVASVGAVESVVGRYLYKTKKDGSS</sequence>
<protein>
    <recommendedName>
        <fullName evidence="5">Mitochondrial outer membrane protein OM14 C-terminal domain-containing protein</fullName>
    </recommendedName>
</protein>
<dbReference type="InterPro" id="IPR039454">
    <property type="entry name" value="OM14"/>
</dbReference>
<dbReference type="GO" id="GO:0006626">
    <property type="term" value="P:protein targeting to mitochondrion"/>
    <property type="evidence" value="ECO:0007669"/>
    <property type="project" value="TreeGrafter"/>
</dbReference>
<reference evidence="4" key="1">
    <citation type="submission" date="2019-06" db="EMBL/GenBank/DDBJ databases">
        <authorList>
            <person name="Broberg M."/>
        </authorList>
    </citation>
    <scope>NUCLEOTIDE SEQUENCE [LARGE SCALE GENOMIC DNA]</scope>
</reference>
<gene>
    <name evidence="3" type="ORF">CSOL1703_00007376</name>
</gene>
<feature type="transmembrane region" description="Helical" evidence="2">
    <location>
        <begin position="111"/>
        <end position="129"/>
    </location>
</feature>
<dbReference type="PANTHER" id="PTHR38402">
    <property type="entry name" value="MITOCHONDRIAL OUTER MEMBRANE PROTEIN OM14"/>
    <property type="match status" value="1"/>
</dbReference>
<dbReference type="GO" id="GO:1990593">
    <property type="term" value="F:nascent polypeptide-associated complex binding"/>
    <property type="evidence" value="ECO:0007669"/>
    <property type="project" value="InterPro"/>
</dbReference>
<feature type="transmembrane region" description="Helical" evidence="2">
    <location>
        <begin position="149"/>
        <end position="169"/>
    </location>
</feature>
<feature type="region of interest" description="Disordered" evidence="1">
    <location>
        <begin position="1"/>
        <end position="33"/>
    </location>
</feature>